<dbReference type="OrthoDB" id="3194402at2"/>
<evidence type="ECO:0000256" key="2">
    <source>
        <dbReference type="ARBA" id="ARBA00023125"/>
    </source>
</evidence>
<dbReference type="Pfam" id="PF07702">
    <property type="entry name" value="UTRA"/>
    <property type="match status" value="1"/>
</dbReference>
<accession>A0A444QF72</accession>
<dbReference type="GO" id="GO:0045892">
    <property type="term" value="P:negative regulation of DNA-templated transcription"/>
    <property type="evidence" value="ECO:0007669"/>
    <property type="project" value="TreeGrafter"/>
</dbReference>
<dbReference type="Proteomes" id="UP000288603">
    <property type="component" value="Unassembled WGS sequence"/>
</dbReference>
<comment type="caution">
    <text evidence="6">The sequence shown here is derived from an EMBL/GenBank/DDBJ whole genome shotgun (WGS) entry which is preliminary data.</text>
</comment>
<dbReference type="Gene3D" id="3.40.1410.10">
    <property type="entry name" value="Chorismate lyase-like"/>
    <property type="match status" value="1"/>
</dbReference>
<keyword evidence="7" id="KW-1185">Reference proteome</keyword>
<keyword evidence="2" id="KW-0238">DNA-binding</keyword>
<name>A0A444QF72_9MICO</name>
<organism evidence="6 7">
    <name type="scientific">Labedella populi</name>
    <dbReference type="NCBI Taxonomy" id="2498850"/>
    <lineage>
        <taxon>Bacteria</taxon>
        <taxon>Bacillati</taxon>
        <taxon>Actinomycetota</taxon>
        <taxon>Actinomycetes</taxon>
        <taxon>Micrococcales</taxon>
        <taxon>Microbacteriaceae</taxon>
        <taxon>Labedella</taxon>
    </lineage>
</organism>
<dbReference type="CDD" id="cd07377">
    <property type="entry name" value="WHTH_GntR"/>
    <property type="match status" value="1"/>
</dbReference>
<dbReference type="SMART" id="SM00866">
    <property type="entry name" value="UTRA"/>
    <property type="match status" value="1"/>
</dbReference>
<evidence type="ECO:0000313" key="6">
    <source>
        <dbReference type="EMBL" id="RWZ68242.1"/>
    </source>
</evidence>
<sequence>MTTPATTVGPDGAPDGNTERASRPAGRTRRSRGAAVTGTIDREAPVPMYRQLGARIIEAIEQRGLGPGDLLPGEHRLCEEFGVSRTVVRQALAQLEHQGVIERVKGKGTFIAHKKTPETLVHTLAGLYEEVAARGGHVHSEVRRQEFEPADEEIAEQLRVPVGARVLVIERLRFVDGEPWSLSTTWLPESIGVHAESADLSDRSLYGLLAEHGIRAVEGVRSAEAAIADETHGRLLRVGVGQPLLVLRSVSMDEDGIPIEVFVAYHRGDRSRFEFQLRASASDVSAAELRHTGL</sequence>
<dbReference type="InterPro" id="IPR036388">
    <property type="entry name" value="WH-like_DNA-bd_sf"/>
</dbReference>
<dbReference type="PROSITE" id="PS50949">
    <property type="entry name" value="HTH_GNTR"/>
    <property type="match status" value="1"/>
</dbReference>
<dbReference type="EMBL" id="RZNC01000001">
    <property type="protein sequence ID" value="RWZ68242.1"/>
    <property type="molecule type" value="Genomic_DNA"/>
</dbReference>
<dbReference type="SUPFAM" id="SSF46785">
    <property type="entry name" value="Winged helix' DNA-binding domain"/>
    <property type="match status" value="1"/>
</dbReference>
<dbReference type="InterPro" id="IPR011663">
    <property type="entry name" value="UTRA"/>
</dbReference>
<keyword evidence="1" id="KW-0805">Transcription regulation</keyword>
<reference evidence="6 7" key="1">
    <citation type="submission" date="2018-12" db="EMBL/GenBank/DDBJ databases">
        <authorList>
            <person name="Li F."/>
        </authorList>
    </citation>
    <scope>NUCLEOTIDE SEQUENCE [LARGE SCALE GENOMIC DNA]</scope>
    <source>
        <strain evidence="6 7">8H24J-4-2</strain>
    </source>
</reference>
<dbReference type="InterPro" id="IPR050679">
    <property type="entry name" value="Bact_HTH_transcr_reg"/>
</dbReference>
<evidence type="ECO:0000313" key="7">
    <source>
        <dbReference type="Proteomes" id="UP000288603"/>
    </source>
</evidence>
<evidence type="ECO:0000256" key="4">
    <source>
        <dbReference type="SAM" id="MobiDB-lite"/>
    </source>
</evidence>
<dbReference type="Pfam" id="PF00392">
    <property type="entry name" value="GntR"/>
    <property type="match status" value="1"/>
</dbReference>
<evidence type="ECO:0000259" key="5">
    <source>
        <dbReference type="PROSITE" id="PS50949"/>
    </source>
</evidence>
<protein>
    <submittedName>
        <fullName evidence="6">GntR family transcriptional regulator</fullName>
    </submittedName>
</protein>
<dbReference type="GO" id="GO:0003677">
    <property type="term" value="F:DNA binding"/>
    <property type="evidence" value="ECO:0007669"/>
    <property type="project" value="UniProtKB-KW"/>
</dbReference>
<evidence type="ECO:0000256" key="1">
    <source>
        <dbReference type="ARBA" id="ARBA00023015"/>
    </source>
</evidence>
<dbReference type="SMART" id="SM00345">
    <property type="entry name" value="HTH_GNTR"/>
    <property type="match status" value="1"/>
</dbReference>
<dbReference type="PANTHER" id="PTHR44846:SF1">
    <property type="entry name" value="MANNOSYL-D-GLYCERATE TRANSPORT_METABOLISM SYSTEM REPRESSOR MNGR-RELATED"/>
    <property type="match status" value="1"/>
</dbReference>
<dbReference type="RefSeq" id="WP_128497513.1">
    <property type="nucleotide sequence ID" value="NZ_RZNC01000001.1"/>
</dbReference>
<dbReference type="InterPro" id="IPR036390">
    <property type="entry name" value="WH_DNA-bd_sf"/>
</dbReference>
<gene>
    <name evidence="6" type="ORF">ELQ92_03165</name>
</gene>
<dbReference type="AlphaFoldDB" id="A0A444QF72"/>
<dbReference type="Gene3D" id="1.10.10.10">
    <property type="entry name" value="Winged helix-like DNA-binding domain superfamily/Winged helix DNA-binding domain"/>
    <property type="match status" value="1"/>
</dbReference>
<feature type="domain" description="HTH gntR-type" evidence="5">
    <location>
        <begin position="46"/>
        <end position="114"/>
    </location>
</feature>
<evidence type="ECO:0000256" key="3">
    <source>
        <dbReference type="ARBA" id="ARBA00023163"/>
    </source>
</evidence>
<dbReference type="SUPFAM" id="SSF64288">
    <property type="entry name" value="Chorismate lyase-like"/>
    <property type="match status" value="1"/>
</dbReference>
<keyword evidence="3" id="KW-0804">Transcription</keyword>
<dbReference type="InterPro" id="IPR028978">
    <property type="entry name" value="Chorismate_lyase_/UTRA_dom_sf"/>
</dbReference>
<dbReference type="PRINTS" id="PR00035">
    <property type="entry name" value="HTHGNTR"/>
</dbReference>
<dbReference type="GO" id="GO:0003700">
    <property type="term" value="F:DNA-binding transcription factor activity"/>
    <property type="evidence" value="ECO:0007669"/>
    <property type="project" value="InterPro"/>
</dbReference>
<dbReference type="InterPro" id="IPR000524">
    <property type="entry name" value="Tscrpt_reg_HTH_GntR"/>
</dbReference>
<proteinExistence type="predicted"/>
<feature type="region of interest" description="Disordered" evidence="4">
    <location>
        <begin position="1"/>
        <end position="36"/>
    </location>
</feature>
<dbReference type="PANTHER" id="PTHR44846">
    <property type="entry name" value="MANNOSYL-D-GLYCERATE TRANSPORT/METABOLISM SYSTEM REPRESSOR MNGR-RELATED"/>
    <property type="match status" value="1"/>
</dbReference>